<dbReference type="InterPro" id="IPR052025">
    <property type="entry name" value="Xyloglucanase_GH74"/>
</dbReference>
<reference evidence="1 2" key="1">
    <citation type="submission" date="2018-09" db="EMBL/GenBank/DDBJ databases">
        <title>Genomic Encyclopedia of Archaeal and Bacterial Type Strains, Phase II (KMG-II): from individual species to whole genera.</title>
        <authorList>
            <person name="Goeker M."/>
        </authorList>
    </citation>
    <scope>NUCLEOTIDE SEQUENCE [LARGE SCALE GENOMIC DNA]</scope>
    <source>
        <strain evidence="1 2">DSM 17008</strain>
    </source>
</reference>
<dbReference type="RefSeq" id="WP_120194056.1">
    <property type="nucleotide sequence ID" value="NZ_RAPK01000011.1"/>
</dbReference>
<protein>
    <recommendedName>
        <fullName evidence="3">BNR/Asp-box repeat protein</fullName>
    </recommendedName>
</protein>
<dbReference type="Proteomes" id="UP000285120">
    <property type="component" value="Unassembled WGS sequence"/>
</dbReference>
<gene>
    <name evidence="1" type="ORF">ATL39_2907</name>
</gene>
<sequence>MEIVYFSAGRSILEVKKEQQEWTLNEKITPNTFLCLAADPNRPGRLYGGTFNDGLWLSCDNGDTWEPAGAGITHKRIMSVAVSPIEVKNDLSVVWAGTEPSGLFRSEDGGNTWTDCPSLLDLPSRPSWSFPPRPHTHHVRWIQPDHHNEHRIFVGIELGGVMKSEDKGAHWEDRKPHSQYDCHSMAVHPRVSGRVYEAAGGGYAESFDGGTTWQTVNEGLAPYNYLISVAVDPANADTVVASASKSPYEAYNPERANTIVVRRENGGSWVRVHEGLPDADGSAHFALASHESRPGVFYAVNNLGLYISYDAGRTWNKISIEWPEFVKGKRIPGFAIIAGHDEKHE</sequence>
<dbReference type="CDD" id="cd15482">
    <property type="entry name" value="Sialidase_non-viral"/>
    <property type="match status" value="1"/>
</dbReference>
<evidence type="ECO:0008006" key="3">
    <source>
        <dbReference type="Google" id="ProtNLM"/>
    </source>
</evidence>
<dbReference type="AlphaFoldDB" id="A0A419UWH9"/>
<dbReference type="OrthoDB" id="9757947at2"/>
<evidence type="ECO:0000313" key="2">
    <source>
        <dbReference type="Proteomes" id="UP000285120"/>
    </source>
</evidence>
<dbReference type="PANTHER" id="PTHR43739:SF5">
    <property type="entry name" value="EXO-ALPHA-SIALIDASE"/>
    <property type="match status" value="1"/>
</dbReference>
<dbReference type="InterPro" id="IPR015943">
    <property type="entry name" value="WD40/YVTN_repeat-like_dom_sf"/>
</dbReference>
<dbReference type="SUPFAM" id="SSF110296">
    <property type="entry name" value="Oligoxyloglucan reducing end-specific cellobiohydrolase"/>
    <property type="match status" value="1"/>
</dbReference>
<dbReference type="Gene3D" id="2.130.10.10">
    <property type="entry name" value="YVTN repeat-like/Quinoprotein amine dehydrogenase"/>
    <property type="match status" value="1"/>
</dbReference>
<evidence type="ECO:0000313" key="1">
    <source>
        <dbReference type="EMBL" id="RKD69488.1"/>
    </source>
</evidence>
<keyword evidence="2" id="KW-1185">Reference proteome</keyword>
<name>A0A419UWH9_9BACL</name>
<dbReference type="PANTHER" id="PTHR43739">
    <property type="entry name" value="XYLOGLUCANASE (EUROFUNG)"/>
    <property type="match status" value="1"/>
</dbReference>
<organism evidence="1 2">
    <name type="scientific">Sinobaca qinghaiensis</name>
    <dbReference type="NCBI Taxonomy" id="342944"/>
    <lineage>
        <taxon>Bacteria</taxon>
        <taxon>Bacillati</taxon>
        <taxon>Bacillota</taxon>
        <taxon>Bacilli</taxon>
        <taxon>Bacillales</taxon>
        <taxon>Sporolactobacillaceae</taxon>
        <taxon>Sinobaca</taxon>
    </lineage>
</organism>
<proteinExistence type="predicted"/>
<comment type="caution">
    <text evidence="1">The sequence shown here is derived from an EMBL/GenBank/DDBJ whole genome shotgun (WGS) entry which is preliminary data.</text>
</comment>
<dbReference type="GO" id="GO:0010411">
    <property type="term" value="P:xyloglucan metabolic process"/>
    <property type="evidence" value="ECO:0007669"/>
    <property type="project" value="TreeGrafter"/>
</dbReference>
<dbReference type="EMBL" id="RAPK01000011">
    <property type="protein sequence ID" value="RKD69488.1"/>
    <property type="molecule type" value="Genomic_DNA"/>
</dbReference>
<accession>A0A419UWH9</accession>